<feature type="signal peptide" evidence="1">
    <location>
        <begin position="1"/>
        <end position="24"/>
    </location>
</feature>
<feature type="domain" description="ABC-type transport auxiliary lipoprotein component" evidence="2">
    <location>
        <begin position="37"/>
        <end position="181"/>
    </location>
</feature>
<protein>
    <submittedName>
        <fullName evidence="3">Lipoprotein, putative</fullName>
    </submittedName>
</protein>
<evidence type="ECO:0000313" key="3">
    <source>
        <dbReference type="EMBL" id="AEM41700.1"/>
    </source>
</evidence>
<dbReference type="SUPFAM" id="SSF159594">
    <property type="entry name" value="XCC0632-like"/>
    <property type="match status" value="1"/>
</dbReference>
<dbReference type="OrthoDB" id="7858211at2"/>
<dbReference type="AlphaFoldDB" id="F9Y409"/>
<dbReference type="KEGG" id="kvl:KVU_1861"/>
<evidence type="ECO:0000313" key="4">
    <source>
        <dbReference type="Proteomes" id="UP000000692"/>
    </source>
</evidence>
<dbReference type="PROSITE" id="PS51257">
    <property type="entry name" value="PROKAR_LIPOPROTEIN"/>
    <property type="match status" value="1"/>
</dbReference>
<reference evidence="3 4" key="1">
    <citation type="journal article" date="2011" name="J. Bacteriol.">
        <title>Complete genome sequence of the industrial strain Ketogulonicigenium vulgare WSH-001.</title>
        <authorList>
            <person name="Liu L."/>
            <person name="Li Y."/>
            <person name="Zhang J."/>
            <person name="Zhou Z."/>
            <person name="Liu J."/>
            <person name="Li X."/>
            <person name="Zhou J."/>
            <person name="Du G."/>
            <person name="Wang L."/>
            <person name="Chen J."/>
        </authorList>
    </citation>
    <scope>NUCLEOTIDE SEQUENCE [LARGE SCALE GENOMIC DNA]</scope>
    <source>
        <strain evidence="3 4">WSH-001</strain>
    </source>
</reference>
<dbReference type="EMBL" id="CP002018">
    <property type="protein sequence ID" value="AEM41700.1"/>
    <property type="molecule type" value="Genomic_DNA"/>
</dbReference>
<dbReference type="Gene3D" id="3.40.50.10610">
    <property type="entry name" value="ABC-type transport auxiliary lipoprotein component"/>
    <property type="match status" value="1"/>
</dbReference>
<accession>F9Y409</accession>
<keyword evidence="1" id="KW-0732">Signal</keyword>
<organism evidence="3 4">
    <name type="scientific">Ketogulonicigenium vulgare (strain WSH-001)</name>
    <dbReference type="NCBI Taxonomy" id="759362"/>
    <lineage>
        <taxon>Bacteria</taxon>
        <taxon>Pseudomonadati</taxon>
        <taxon>Pseudomonadota</taxon>
        <taxon>Alphaproteobacteria</taxon>
        <taxon>Rhodobacterales</taxon>
        <taxon>Roseobacteraceae</taxon>
        <taxon>Ketogulonicigenium</taxon>
    </lineage>
</organism>
<dbReference type="Proteomes" id="UP000000692">
    <property type="component" value="Chromosome"/>
</dbReference>
<dbReference type="Pfam" id="PF03886">
    <property type="entry name" value="ABC_trans_aux"/>
    <property type="match status" value="1"/>
</dbReference>
<name>F9Y409_KETVW</name>
<dbReference type="HOGENOM" id="CLU_1446635_0_0_5"/>
<feature type="chain" id="PRO_5003391268" evidence="1">
    <location>
        <begin position="25"/>
        <end position="187"/>
    </location>
</feature>
<sequence>MMKALIPFAALMALAACSSPTLYTAEAPVPLDQRASIAFSTVEVAELSLPRYASGPDIYSEGAGGALTAMSGVNWADDPAPAMTASLVQVLTGMTGARIAAEPWPFRSFPQVRVEVRVTTMVARENAGFVMIGQYYIAGQEDGLRERARPFAVQIPMRDGYDAADIAAARGLAVAELGRQIIAGGLS</sequence>
<gene>
    <name evidence="3" type="ordered locus">KVU_1861</name>
</gene>
<keyword evidence="3" id="KW-0449">Lipoprotein</keyword>
<evidence type="ECO:0000256" key="1">
    <source>
        <dbReference type="SAM" id="SignalP"/>
    </source>
</evidence>
<proteinExistence type="predicted"/>
<dbReference type="InterPro" id="IPR005586">
    <property type="entry name" value="ABC_trans_aux"/>
</dbReference>
<dbReference type="eggNOG" id="COG3009">
    <property type="taxonomic scope" value="Bacteria"/>
</dbReference>
<evidence type="ECO:0000259" key="2">
    <source>
        <dbReference type="Pfam" id="PF03886"/>
    </source>
</evidence>
<dbReference type="PATRIC" id="fig|759362.5.peg.1922"/>
<keyword evidence="4" id="KW-1185">Reference proteome</keyword>